<evidence type="ECO:0000259" key="2">
    <source>
        <dbReference type="Pfam" id="PF02872"/>
    </source>
</evidence>
<accession>A0A917EAD9</accession>
<dbReference type="PRINTS" id="PR01607">
    <property type="entry name" value="APYRASEFAMLY"/>
</dbReference>
<dbReference type="RefSeq" id="WP_269902637.1">
    <property type="nucleotide sequence ID" value="NZ_BMFJ01000001.1"/>
</dbReference>
<dbReference type="PANTHER" id="PTHR11575:SF24">
    <property type="entry name" value="5'-NUCLEOTIDASE"/>
    <property type="match status" value="1"/>
</dbReference>
<gene>
    <name evidence="3" type="ORF">GCM10011360_01100</name>
</gene>
<dbReference type="Gene3D" id="3.60.21.10">
    <property type="match status" value="1"/>
</dbReference>
<sequence>MKHVIYANDFNDFLGNGFAADPLTGQLDSDYWLVTGFSDAADLARGTTSTSVTTGGVYAFDRADANGTALYLQPGGSDFTPGELDLRLNSGDTDLTGVEVRFDRLVNNDQARANSFSLSYSLDGVTFIELDAYVSPAAADANGVVSQLVTVSLPDLPAGTDFTLRWSGDDVSGSGSRDEFGIDNLVVEGTEPGTGAPVVFTLELLHIADQEAGSASVIDAPNLSAVLNALRMQDLFNDGLADNTLTLSSGDAIIPGIFYDASAAVFGTAGIADIQIQNELGIQAIAFGNHEFDFGTQTIADLISGAAPGSIFGADFLGTAFPYLSTNLDFSTDAALAPLEVVGGASPLANTVTSSVVLETNGEKIGVVGATTPTLDRISSPGSLGILPGDFDDTPTPAQLDALAAQIQLEVDALLAADPSLNKIILLSHMQRISIEQELAARLEDVDIIVAGGSNTRLFDENDRPRAGDSVQGEYPIFIENAGGTQTAVVNTDGSYKYVGRLVIGFDAEGNIVPESYDSDVSGAYATDAQGVADLGAESLIDPEIQAIADAIEAQIIATEGNVFGISDVFLNGNRSGTAGDPDGVRTQETNLGNLTADANLAAAQEVDDTVVVSIKNGGGIRASIGQTVVLPGDTTASRVPTAEVVDGEGNIVKPEGGISQTDIQTALAFNNGLSLLTLTRAELVAVLEHGVGGLPDAAGRFPQVSGVEFSFDPDLPAGSRILNAEIVSEDGTQIAELVRDGEISGDPAQTFRVVTLNFMATGGDGYPFPQGPEANRVDLYAGGTTTGDATFAMDGTEQDALAEYLLDLTTPYDKADTGPGGDTRIQNLNFRTDTVFGDATPDTVVINEVLASTTGYPDSEYVELYGTPGASLAGLSFISVNSDTGPNKGVIDFRFDFADDAVLGENGFLLLANGKAQQQYGVTANITFADDSLENFSATYALVETASLSGTSVTGSEVVVDAIASLDASGDTPVLGAPAVGPDGSFLPAGVGRITDGVDTDTAADLKILNFNNSTAVNTPTAGTGLGDPIGGTGDIDDEPTLISTIQGTADVAAMVGQTVVVEAIVTGDFQNGDADTFRNLGGFYLMEELTDRDGNALTSEGIFAYEGSGMFRTDVNAGDKVRVLGTVVERFGKTTIEVTEIRIEEANAVDPLTLAVTTTLPGIDDREALESMLVTIEEPLTFSESFDYEDFQEATLSSGGPVYQYTQLNTPDAAGNAAYQEMVADRMILIEDGHGGARGDFDPIELPDGSLAGGPLDGLRMGQSITDLTAIFDYDFGAYRLRLPQDVDFDLDEATNPVPTTPADVGSGYKVASFNVLNYFTTTVGLTDNGHAPRGAENQTELDRQTEKLVQGILGLDADVVGLIEIENDFAGTSFALKSLVEAMNAELGTNTWGYVDPGREFVGDDAIAVAFIYNLETTSLVGNAAILDTQEFQNPLGAGSGGDTFNRAALAQSFQDIQGGGIFTASVNHFKSKGSLSGAPEDQDQGDGAGANNATRTEAARVLSEWLATDPTGSGDSDVMILGDLNAYARETPITTLEAAGYTNLAQAFEGDDVYSYRFSGQVGTLDYALSNASLTSQVTGATTWTINSDTPVWNDYNLDDTFTNPNTMRPTDQGLFDGSNPLRSSDHDPVIVGLNLNDDRKILLSGTGGNDRIDGTDANEIIVSGGGAMDLVSGGAGADCFVFTDLSGSRDSLRILDFDTAEDTLDIGAATIASVRVLGPNLQINLAEDRDSIFLYGVTDIDAVHIIQDQLYLS</sequence>
<dbReference type="NCBIfam" id="NF033681">
    <property type="entry name" value="ExeM_NucH_DNase"/>
    <property type="match status" value="1"/>
</dbReference>
<dbReference type="InterPro" id="IPR006179">
    <property type="entry name" value="5_nucleotidase/apyrase"/>
</dbReference>
<dbReference type="SUPFAM" id="SSF56300">
    <property type="entry name" value="Metallo-dependent phosphatases"/>
    <property type="match status" value="1"/>
</dbReference>
<dbReference type="GO" id="GO:0008768">
    <property type="term" value="F:UDP-sugar diphosphatase activity"/>
    <property type="evidence" value="ECO:0007669"/>
    <property type="project" value="TreeGrafter"/>
</dbReference>
<comment type="caution">
    <text evidence="3">The sequence shown here is derived from an EMBL/GenBank/DDBJ whole genome shotgun (WGS) entry which is preliminary data.</text>
</comment>
<evidence type="ECO:0000313" key="4">
    <source>
        <dbReference type="Proteomes" id="UP000612855"/>
    </source>
</evidence>
<dbReference type="CDD" id="cd04486">
    <property type="entry name" value="YhcR_OBF_like"/>
    <property type="match status" value="1"/>
</dbReference>
<dbReference type="Gene3D" id="2.150.10.10">
    <property type="entry name" value="Serralysin-like metalloprotease, C-terminal"/>
    <property type="match status" value="1"/>
</dbReference>
<keyword evidence="4" id="KW-1185">Reference proteome</keyword>
<protein>
    <recommendedName>
        <fullName evidence="2">5'-Nucleotidase C-terminal domain-containing protein</fullName>
    </recommendedName>
</protein>
<feature type="region of interest" description="Disordered" evidence="1">
    <location>
        <begin position="1477"/>
        <end position="1496"/>
    </location>
</feature>
<organism evidence="3 4">
    <name type="scientific">Primorskyibacter flagellatus</name>
    <dbReference type="NCBI Taxonomy" id="1387277"/>
    <lineage>
        <taxon>Bacteria</taxon>
        <taxon>Pseudomonadati</taxon>
        <taxon>Pseudomonadota</taxon>
        <taxon>Alphaproteobacteria</taxon>
        <taxon>Rhodobacterales</taxon>
        <taxon>Roseobacteraceae</taxon>
        <taxon>Primorskyibacter</taxon>
    </lineage>
</organism>
<dbReference type="GO" id="GO:0008253">
    <property type="term" value="F:5'-nucleotidase activity"/>
    <property type="evidence" value="ECO:0007669"/>
    <property type="project" value="TreeGrafter"/>
</dbReference>
<dbReference type="SUPFAM" id="SSF56219">
    <property type="entry name" value="DNase I-like"/>
    <property type="match status" value="1"/>
</dbReference>
<evidence type="ECO:0000256" key="1">
    <source>
        <dbReference type="SAM" id="MobiDB-lite"/>
    </source>
</evidence>
<dbReference type="InterPro" id="IPR036691">
    <property type="entry name" value="Endo/exonu/phosph_ase_sf"/>
</dbReference>
<dbReference type="SUPFAM" id="SSF55816">
    <property type="entry name" value="5'-nucleotidase (syn. UDP-sugar hydrolase), C-terminal domain"/>
    <property type="match status" value="1"/>
</dbReference>
<dbReference type="InterPro" id="IPR011049">
    <property type="entry name" value="Serralysin-like_metalloprot_C"/>
</dbReference>
<dbReference type="SUPFAM" id="SSF51120">
    <property type="entry name" value="beta-Roll"/>
    <property type="match status" value="1"/>
</dbReference>
<feature type="domain" description="5'-Nucleotidase C-terminal" evidence="2">
    <location>
        <begin position="585"/>
        <end position="768"/>
    </location>
</feature>
<dbReference type="InterPro" id="IPR047971">
    <property type="entry name" value="ExeM-like"/>
</dbReference>
<dbReference type="PANTHER" id="PTHR11575">
    <property type="entry name" value="5'-NUCLEOTIDASE-RELATED"/>
    <property type="match status" value="1"/>
</dbReference>
<dbReference type="Proteomes" id="UP000612855">
    <property type="component" value="Unassembled WGS sequence"/>
</dbReference>
<dbReference type="InterPro" id="IPR008334">
    <property type="entry name" value="5'-Nucleotdase_C"/>
</dbReference>
<dbReference type="EMBL" id="BMFJ01000001">
    <property type="protein sequence ID" value="GGE16110.1"/>
    <property type="molecule type" value="Genomic_DNA"/>
</dbReference>
<dbReference type="Pfam" id="PF02872">
    <property type="entry name" value="5_nucleotid_C"/>
    <property type="match status" value="1"/>
</dbReference>
<dbReference type="GO" id="GO:0030288">
    <property type="term" value="C:outer membrane-bounded periplasmic space"/>
    <property type="evidence" value="ECO:0007669"/>
    <property type="project" value="TreeGrafter"/>
</dbReference>
<dbReference type="InterPro" id="IPR036907">
    <property type="entry name" value="5'-Nucleotdase_C_sf"/>
</dbReference>
<evidence type="ECO:0000313" key="3">
    <source>
        <dbReference type="EMBL" id="GGE16110.1"/>
    </source>
</evidence>
<reference evidence="4" key="1">
    <citation type="journal article" date="2019" name="Int. J. Syst. Evol. Microbiol.">
        <title>The Global Catalogue of Microorganisms (GCM) 10K type strain sequencing project: providing services to taxonomists for standard genome sequencing and annotation.</title>
        <authorList>
            <consortium name="The Broad Institute Genomics Platform"/>
            <consortium name="The Broad Institute Genome Sequencing Center for Infectious Disease"/>
            <person name="Wu L."/>
            <person name="Ma J."/>
        </authorList>
    </citation>
    <scope>NUCLEOTIDE SEQUENCE [LARGE SCALE GENOMIC DNA]</scope>
    <source>
        <strain evidence="4">CGMCC 1.12664</strain>
    </source>
</reference>
<dbReference type="Gene3D" id="3.60.10.10">
    <property type="entry name" value="Endonuclease/exonuclease/phosphatase"/>
    <property type="match status" value="1"/>
</dbReference>
<name>A0A917EAD9_9RHOB</name>
<dbReference type="GO" id="GO:0009166">
    <property type="term" value="P:nucleotide catabolic process"/>
    <property type="evidence" value="ECO:0007669"/>
    <property type="project" value="InterPro"/>
</dbReference>
<dbReference type="InterPro" id="IPR029052">
    <property type="entry name" value="Metallo-depent_PP-like"/>
</dbReference>
<proteinExistence type="predicted"/>
<dbReference type="Gene3D" id="3.90.780.10">
    <property type="entry name" value="5'-Nucleotidase, C-terminal domain"/>
    <property type="match status" value="1"/>
</dbReference>
<dbReference type="CDD" id="cd10283">
    <property type="entry name" value="MnuA_DNase1-like"/>
    <property type="match status" value="1"/>
</dbReference>